<comment type="caution">
    <text evidence="9">The sequence shown here is derived from an EMBL/GenBank/DDBJ whole genome shotgun (WGS) entry which is preliminary data.</text>
</comment>
<feature type="domain" description="SpoVT-AbrB" evidence="8">
    <location>
        <begin position="93"/>
        <end position="136"/>
    </location>
</feature>
<comment type="similarity">
    <text evidence="7">Belongs to the MraZ family.</text>
</comment>
<dbReference type="PANTHER" id="PTHR34701:SF1">
    <property type="entry name" value="TRANSCRIPTIONAL REGULATOR MRAZ"/>
    <property type="match status" value="1"/>
</dbReference>
<evidence type="ECO:0000259" key="8">
    <source>
        <dbReference type="PROSITE" id="PS51740"/>
    </source>
</evidence>
<evidence type="ECO:0000256" key="7">
    <source>
        <dbReference type="HAMAP-Rule" id="MF_01008"/>
    </source>
</evidence>
<evidence type="ECO:0000256" key="1">
    <source>
        <dbReference type="ARBA" id="ARBA00013860"/>
    </source>
</evidence>
<dbReference type="Gene3D" id="3.40.1550.20">
    <property type="entry name" value="Transcriptional regulator MraZ domain"/>
    <property type="match status" value="1"/>
</dbReference>
<dbReference type="GO" id="GO:0003700">
    <property type="term" value="F:DNA-binding transcription factor activity"/>
    <property type="evidence" value="ECO:0007669"/>
    <property type="project" value="UniProtKB-UniRule"/>
</dbReference>
<protein>
    <recommendedName>
        <fullName evidence="1 7">Transcriptional regulator MraZ</fullName>
    </recommendedName>
</protein>
<dbReference type="GO" id="GO:2000143">
    <property type="term" value="P:negative regulation of DNA-templated transcription initiation"/>
    <property type="evidence" value="ECO:0007669"/>
    <property type="project" value="TreeGrafter"/>
</dbReference>
<dbReference type="InterPro" id="IPR020603">
    <property type="entry name" value="MraZ_dom"/>
</dbReference>
<dbReference type="PATRIC" id="fig|331679.3.peg.1687"/>
<organism evidence="9 10">
    <name type="scientific">Pediococcus stilesii</name>
    <dbReference type="NCBI Taxonomy" id="331679"/>
    <lineage>
        <taxon>Bacteria</taxon>
        <taxon>Bacillati</taxon>
        <taxon>Bacillota</taxon>
        <taxon>Bacilli</taxon>
        <taxon>Lactobacillales</taxon>
        <taxon>Lactobacillaceae</taxon>
        <taxon>Pediococcus</taxon>
    </lineage>
</organism>
<dbReference type="STRING" id="331679.IV81_GL001651"/>
<dbReference type="InterPro" id="IPR038619">
    <property type="entry name" value="MraZ_sf"/>
</dbReference>
<dbReference type="CDD" id="cd16320">
    <property type="entry name" value="MraZ_N"/>
    <property type="match status" value="1"/>
</dbReference>
<dbReference type="EMBL" id="JQBX01000008">
    <property type="protein sequence ID" value="KRN94009.1"/>
    <property type="molecule type" value="Genomic_DNA"/>
</dbReference>
<keyword evidence="4 7" id="KW-0805">Transcription regulation</keyword>
<comment type="subunit">
    <text evidence="7">Forms oligomers.</text>
</comment>
<dbReference type="InterPro" id="IPR003444">
    <property type="entry name" value="MraZ"/>
</dbReference>
<dbReference type="AlphaFoldDB" id="A0A0R2KX28"/>
<dbReference type="InterPro" id="IPR037914">
    <property type="entry name" value="SpoVT-AbrB_sf"/>
</dbReference>
<dbReference type="CDD" id="cd16321">
    <property type="entry name" value="MraZ_C"/>
    <property type="match status" value="1"/>
</dbReference>
<dbReference type="HAMAP" id="MF_01008">
    <property type="entry name" value="MraZ"/>
    <property type="match status" value="1"/>
</dbReference>
<keyword evidence="5 7" id="KW-0238">DNA-binding</keyword>
<reference evidence="9 10" key="1">
    <citation type="journal article" date="2015" name="Genome Announc.">
        <title>Expanding the biotechnology potential of lactobacilli through comparative genomics of 213 strains and associated genera.</title>
        <authorList>
            <person name="Sun Z."/>
            <person name="Harris H.M."/>
            <person name="McCann A."/>
            <person name="Guo C."/>
            <person name="Argimon S."/>
            <person name="Zhang W."/>
            <person name="Yang X."/>
            <person name="Jeffery I.B."/>
            <person name="Cooney J.C."/>
            <person name="Kagawa T.F."/>
            <person name="Liu W."/>
            <person name="Song Y."/>
            <person name="Salvetti E."/>
            <person name="Wrobel A."/>
            <person name="Rasinkangas P."/>
            <person name="Parkhill J."/>
            <person name="Rea M.C."/>
            <person name="O'Sullivan O."/>
            <person name="Ritari J."/>
            <person name="Douillard F.P."/>
            <person name="Paul Ross R."/>
            <person name="Yang R."/>
            <person name="Briner A.E."/>
            <person name="Felis G.E."/>
            <person name="de Vos W.M."/>
            <person name="Barrangou R."/>
            <person name="Klaenhammer T.R."/>
            <person name="Caufield P.W."/>
            <person name="Cui Y."/>
            <person name="Zhang H."/>
            <person name="O'Toole P.W."/>
        </authorList>
    </citation>
    <scope>NUCLEOTIDE SEQUENCE [LARGE SCALE GENOMIC DNA]</scope>
    <source>
        <strain evidence="9 10">DSM 18001</strain>
    </source>
</reference>
<gene>
    <name evidence="7" type="primary">mraZ</name>
    <name evidence="9" type="ORF">IV81_GL001651</name>
</gene>
<dbReference type="Pfam" id="PF02381">
    <property type="entry name" value="MraZ"/>
    <property type="match status" value="2"/>
</dbReference>
<keyword evidence="10" id="KW-1185">Reference proteome</keyword>
<feature type="domain" description="SpoVT-AbrB" evidence="8">
    <location>
        <begin position="22"/>
        <end position="64"/>
    </location>
</feature>
<dbReference type="GO" id="GO:0005737">
    <property type="term" value="C:cytoplasm"/>
    <property type="evidence" value="ECO:0007669"/>
    <property type="project" value="UniProtKB-UniRule"/>
</dbReference>
<dbReference type="SUPFAM" id="SSF89447">
    <property type="entry name" value="AbrB/MazE/MraZ-like"/>
    <property type="match status" value="1"/>
</dbReference>
<evidence type="ECO:0000256" key="4">
    <source>
        <dbReference type="ARBA" id="ARBA00023015"/>
    </source>
</evidence>
<evidence type="ECO:0000256" key="6">
    <source>
        <dbReference type="ARBA" id="ARBA00023163"/>
    </source>
</evidence>
<keyword evidence="3" id="KW-0677">Repeat</keyword>
<dbReference type="GO" id="GO:0009295">
    <property type="term" value="C:nucleoid"/>
    <property type="evidence" value="ECO:0007669"/>
    <property type="project" value="UniProtKB-SubCell"/>
</dbReference>
<dbReference type="InterPro" id="IPR007159">
    <property type="entry name" value="SpoVT-AbrB_dom"/>
</dbReference>
<keyword evidence="9" id="KW-0132">Cell division</keyword>
<dbReference type="PANTHER" id="PTHR34701">
    <property type="entry name" value="TRANSCRIPTIONAL REGULATOR MRAZ"/>
    <property type="match status" value="1"/>
</dbReference>
<evidence type="ECO:0000256" key="3">
    <source>
        <dbReference type="ARBA" id="ARBA00022737"/>
    </source>
</evidence>
<dbReference type="GO" id="GO:0000976">
    <property type="term" value="F:transcription cis-regulatory region binding"/>
    <property type="evidence" value="ECO:0007669"/>
    <property type="project" value="TreeGrafter"/>
</dbReference>
<evidence type="ECO:0000313" key="10">
    <source>
        <dbReference type="Proteomes" id="UP000051859"/>
    </source>
</evidence>
<keyword evidence="6 7" id="KW-0804">Transcription</keyword>
<dbReference type="NCBIfam" id="TIGR00242">
    <property type="entry name" value="division/cell wall cluster transcriptional repressor MraZ"/>
    <property type="match status" value="1"/>
</dbReference>
<dbReference type="InterPro" id="IPR035642">
    <property type="entry name" value="MraZ_N"/>
</dbReference>
<keyword evidence="9" id="KW-0131">Cell cycle</keyword>
<dbReference type="GO" id="GO:0051301">
    <property type="term" value="P:cell division"/>
    <property type="evidence" value="ECO:0007669"/>
    <property type="project" value="UniProtKB-KW"/>
</dbReference>
<evidence type="ECO:0000256" key="5">
    <source>
        <dbReference type="ARBA" id="ARBA00023125"/>
    </source>
</evidence>
<keyword evidence="2 7" id="KW-0963">Cytoplasm</keyword>
<dbReference type="InterPro" id="IPR035644">
    <property type="entry name" value="MraZ_C"/>
</dbReference>
<name>A0A0R2KX28_9LACO</name>
<sequence length="160" mass="18215">MGGSGNIVVDSVDGGGFMFMGEFEHSLDSKGRLIIPSKFRDQLGMDFVITRGLDGCLFGYPLTEWKLVEEKLSQLPSNKKNNRAFVRFMFADAAQCNFDKQGRIIIPKKLRMHAELSKECVLVGVSNRIEIWNKERWSETIEETEENFDDIAENLIDFGL</sequence>
<dbReference type="FunFam" id="3.40.1550.20:FF:000002">
    <property type="entry name" value="Transcriptional regulator MraZ"/>
    <property type="match status" value="1"/>
</dbReference>
<evidence type="ECO:0000313" key="9">
    <source>
        <dbReference type="EMBL" id="KRN94009.1"/>
    </source>
</evidence>
<evidence type="ECO:0000256" key="2">
    <source>
        <dbReference type="ARBA" id="ARBA00022490"/>
    </source>
</evidence>
<comment type="subcellular location">
    <subcellularLocation>
        <location evidence="7">Cytoplasm</location>
        <location evidence="7">Nucleoid</location>
    </subcellularLocation>
</comment>
<dbReference type="Proteomes" id="UP000051859">
    <property type="component" value="Unassembled WGS sequence"/>
</dbReference>
<dbReference type="PROSITE" id="PS51740">
    <property type="entry name" value="SPOVT_ABRB"/>
    <property type="match status" value="2"/>
</dbReference>
<proteinExistence type="inferred from homology"/>
<accession>A0A0R2KX28</accession>